<reference evidence="1 2" key="1">
    <citation type="submission" date="2022-04" db="EMBL/GenBank/DDBJ databases">
        <authorList>
            <person name="Grouzdev D.S."/>
            <person name="Pantiukh K.S."/>
            <person name="Krutkina M.S."/>
        </authorList>
    </citation>
    <scope>NUCLEOTIDE SEQUENCE [LARGE SCALE GENOMIC DNA]</scope>
    <source>
        <strain evidence="1 2">6x-1</strain>
    </source>
</reference>
<evidence type="ECO:0000313" key="2">
    <source>
        <dbReference type="Proteomes" id="UP001203284"/>
    </source>
</evidence>
<sequence>MDLVEQSAAYLDGPGRDDSRMLGRTASLVYARESMRLTTRLMQIASWLLLQRTVNEREMTPPEAERQKAKIDLEKTHPIEDDEAALLPETLLALIETSHDLRTRILRLDGALHTASREPANPVNDQLGRLRAAFERR</sequence>
<proteinExistence type="predicted"/>
<dbReference type="InterPro" id="IPR010848">
    <property type="entry name" value="DUF1465"/>
</dbReference>
<dbReference type="EMBL" id="JALKCH010000010">
    <property type="protein sequence ID" value="MCK0198285.1"/>
    <property type="molecule type" value="Genomic_DNA"/>
</dbReference>
<comment type="caution">
    <text evidence="1">The sequence shown here is derived from an EMBL/GenBank/DDBJ whole genome shotgun (WGS) entry which is preliminary data.</text>
</comment>
<organism evidence="1 2">
    <name type="scientific">Ancylobacter crimeensis</name>
    <dbReference type="NCBI Taxonomy" id="2579147"/>
    <lineage>
        <taxon>Bacteria</taxon>
        <taxon>Pseudomonadati</taxon>
        <taxon>Pseudomonadota</taxon>
        <taxon>Alphaproteobacteria</taxon>
        <taxon>Hyphomicrobiales</taxon>
        <taxon>Xanthobacteraceae</taxon>
        <taxon>Ancylobacter</taxon>
    </lineage>
</organism>
<dbReference type="Pfam" id="PF07323">
    <property type="entry name" value="DUF1465"/>
    <property type="match status" value="1"/>
</dbReference>
<dbReference type="Proteomes" id="UP001203284">
    <property type="component" value="Unassembled WGS sequence"/>
</dbReference>
<evidence type="ECO:0000313" key="1">
    <source>
        <dbReference type="EMBL" id="MCK0198285.1"/>
    </source>
</evidence>
<gene>
    <name evidence="1" type="ORF">MWN34_15330</name>
</gene>
<name>A0ABT0DE83_9HYPH</name>
<keyword evidence="2" id="KW-1185">Reference proteome</keyword>
<accession>A0ABT0DE83</accession>
<protein>
    <submittedName>
        <fullName evidence="1">DUF1465 family protein</fullName>
    </submittedName>
</protein>
<dbReference type="Gene3D" id="1.10.8.930">
    <property type="entry name" value="Protein of unknown function DUF1465"/>
    <property type="match status" value="1"/>
</dbReference>
<dbReference type="InterPro" id="IPR038301">
    <property type="entry name" value="AraC-like_sf"/>
</dbReference>